<proteinExistence type="predicted"/>
<organism evidence="1 2">
    <name type="scientific">Rhizobium loti</name>
    <name type="common">Mesorhizobium loti</name>
    <dbReference type="NCBI Taxonomy" id="381"/>
    <lineage>
        <taxon>Bacteria</taxon>
        <taxon>Pseudomonadati</taxon>
        <taxon>Pseudomonadota</taxon>
        <taxon>Alphaproteobacteria</taxon>
        <taxon>Hyphomicrobiales</taxon>
        <taxon>Phyllobacteriaceae</taxon>
        <taxon>Mesorhizobium</taxon>
    </lineage>
</organism>
<dbReference type="AlphaFoldDB" id="A0A8E3B282"/>
<reference evidence="1 2" key="1">
    <citation type="submission" date="2018-05" db="EMBL/GenBank/DDBJ databases">
        <title>Genomic Encyclopedia of Type Strains, Phase IV (KMG-IV): sequencing the most valuable type-strain genomes for metagenomic binning, comparative biology and taxonomic classification.</title>
        <authorList>
            <person name="Goeker M."/>
        </authorList>
    </citation>
    <scope>NUCLEOTIDE SEQUENCE [LARGE SCALE GENOMIC DNA]</scope>
    <source>
        <strain evidence="1 2">DSM 2626</strain>
    </source>
</reference>
<accession>A0A8E3B282</accession>
<evidence type="ECO:0000313" key="1">
    <source>
        <dbReference type="EMBL" id="PWJ88156.1"/>
    </source>
</evidence>
<sequence>MKTSSSEAAVSSSVLFAARFALLTSAGVRFRSEGDYKLAANDGIW</sequence>
<evidence type="ECO:0000313" key="2">
    <source>
        <dbReference type="Proteomes" id="UP000245631"/>
    </source>
</evidence>
<name>A0A8E3B282_RHILI</name>
<gene>
    <name evidence="1" type="ORF">C8D77_11249</name>
</gene>
<comment type="caution">
    <text evidence="1">The sequence shown here is derived from an EMBL/GenBank/DDBJ whole genome shotgun (WGS) entry which is preliminary data.</text>
</comment>
<protein>
    <submittedName>
        <fullName evidence="1">Uncharacterized protein</fullName>
    </submittedName>
</protein>
<dbReference type="Proteomes" id="UP000245631">
    <property type="component" value="Unassembled WGS sequence"/>
</dbReference>
<dbReference type="EMBL" id="QGGH01000012">
    <property type="protein sequence ID" value="PWJ88156.1"/>
    <property type="molecule type" value="Genomic_DNA"/>
</dbReference>